<name>A0A4R3MPR9_9FIRM</name>
<feature type="domain" description="DRTGG" evidence="1">
    <location>
        <begin position="6"/>
        <end position="105"/>
    </location>
</feature>
<dbReference type="SUPFAM" id="SSF75138">
    <property type="entry name" value="HprK N-terminal domain-like"/>
    <property type="match status" value="1"/>
</dbReference>
<dbReference type="InterPro" id="IPR010766">
    <property type="entry name" value="DRTGG"/>
</dbReference>
<protein>
    <submittedName>
        <fullName evidence="2">DRTGG domain-containing protein</fullName>
    </submittedName>
</protein>
<gene>
    <name evidence="2" type="ORF">EDC18_104132</name>
</gene>
<dbReference type="Gene3D" id="3.40.1390.20">
    <property type="entry name" value="HprK N-terminal domain-like"/>
    <property type="match status" value="1"/>
</dbReference>
<evidence type="ECO:0000313" key="2">
    <source>
        <dbReference type="EMBL" id="TCT14982.1"/>
    </source>
</evidence>
<dbReference type="InterPro" id="IPR028979">
    <property type="entry name" value="Ser_kin/Pase_Hpr-like_N_sf"/>
</dbReference>
<dbReference type="Pfam" id="PF07085">
    <property type="entry name" value="DRTGG"/>
    <property type="match status" value="1"/>
</dbReference>
<accession>A0A4R3MPR9</accession>
<evidence type="ECO:0000313" key="3">
    <source>
        <dbReference type="Proteomes" id="UP000294902"/>
    </source>
</evidence>
<dbReference type="EMBL" id="SMAL01000004">
    <property type="protein sequence ID" value="TCT14982.1"/>
    <property type="molecule type" value="Genomic_DNA"/>
</dbReference>
<keyword evidence="3" id="KW-1185">Reference proteome</keyword>
<dbReference type="Proteomes" id="UP000294902">
    <property type="component" value="Unassembled WGS sequence"/>
</dbReference>
<dbReference type="OrthoDB" id="9800356at2"/>
<comment type="caution">
    <text evidence="2">The sequence shown here is derived from an EMBL/GenBank/DDBJ whole genome shotgun (WGS) entry which is preliminary data.</text>
</comment>
<evidence type="ECO:0000259" key="1">
    <source>
        <dbReference type="Pfam" id="PF07085"/>
    </source>
</evidence>
<organism evidence="2 3">
    <name type="scientific">Natranaerovirga pectinivora</name>
    <dbReference type="NCBI Taxonomy" id="682400"/>
    <lineage>
        <taxon>Bacteria</taxon>
        <taxon>Bacillati</taxon>
        <taxon>Bacillota</taxon>
        <taxon>Clostridia</taxon>
        <taxon>Lachnospirales</taxon>
        <taxon>Natranaerovirgaceae</taxon>
        <taxon>Natranaerovirga</taxon>
    </lineage>
</organism>
<dbReference type="RefSeq" id="WP_132251866.1">
    <property type="nucleotide sequence ID" value="NZ_SMAL01000004.1"/>
</dbReference>
<proteinExistence type="predicted"/>
<dbReference type="AlphaFoldDB" id="A0A4R3MPR9"/>
<reference evidence="2 3" key="1">
    <citation type="submission" date="2019-03" db="EMBL/GenBank/DDBJ databases">
        <title>Genomic Encyclopedia of Type Strains, Phase IV (KMG-IV): sequencing the most valuable type-strain genomes for metagenomic binning, comparative biology and taxonomic classification.</title>
        <authorList>
            <person name="Goeker M."/>
        </authorList>
    </citation>
    <scope>NUCLEOTIDE SEQUENCE [LARGE SCALE GENOMIC DNA]</scope>
    <source>
        <strain evidence="2 3">DSM 24629</strain>
    </source>
</reference>
<sequence>MTVKELIEKLSLKIVAGEEGINKEVKGGFTGDLLSVVMGNAKEGQVWVTIQSHINIVAVAVLTNIACIIVTEGFEIDQDAIIKANEEDISILVSNKSSYDMIKELIEIGIG</sequence>